<keyword evidence="1" id="KW-0812">Transmembrane</keyword>
<keyword evidence="3" id="KW-1185">Reference proteome</keyword>
<dbReference type="PATRIC" id="fig|1127699.3.peg.2037"/>
<dbReference type="Proteomes" id="UP000010433">
    <property type="component" value="Unassembled WGS sequence"/>
</dbReference>
<gene>
    <name evidence="2" type="ORF">HMPREF9151_02228</name>
</gene>
<dbReference type="AlphaFoldDB" id="L1N1U2"/>
<comment type="caution">
    <text evidence="2">The sequence shown here is derived from an EMBL/GenBank/DDBJ whole genome shotgun (WGS) entry which is preliminary data.</text>
</comment>
<dbReference type="EMBL" id="AMEP01000142">
    <property type="protein sequence ID" value="EKX97310.1"/>
    <property type="molecule type" value="Genomic_DNA"/>
</dbReference>
<evidence type="ECO:0000256" key="1">
    <source>
        <dbReference type="SAM" id="Phobius"/>
    </source>
</evidence>
<dbReference type="HOGENOM" id="CLU_3102321_0_0_10"/>
<dbReference type="STRING" id="1127699.HMPREF9151_02228"/>
<sequence length="51" mass="5970">MNDFLVKKYILDTLFYLFMLQNASFFSFYLALTIFFFFFAAVLSADNTSAT</sequence>
<organism evidence="2 3">
    <name type="scientific">Hoylesella saccharolytica F0055</name>
    <dbReference type="NCBI Taxonomy" id="1127699"/>
    <lineage>
        <taxon>Bacteria</taxon>
        <taxon>Pseudomonadati</taxon>
        <taxon>Bacteroidota</taxon>
        <taxon>Bacteroidia</taxon>
        <taxon>Bacteroidales</taxon>
        <taxon>Prevotellaceae</taxon>
        <taxon>Hoylesella</taxon>
    </lineage>
</organism>
<proteinExistence type="predicted"/>
<accession>L1N1U2</accession>
<keyword evidence="1" id="KW-0472">Membrane</keyword>
<evidence type="ECO:0000313" key="2">
    <source>
        <dbReference type="EMBL" id="EKX97310.1"/>
    </source>
</evidence>
<protein>
    <submittedName>
        <fullName evidence="2">Uncharacterized protein</fullName>
    </submittedName>
</protein>
<name>L1N1U2_9BACT</name>
<evidence type="ECO:0000313" key="3">
    <source>
        <dbReference type="Proteomes" id="UP000010433"/>
    </source>
</evidence>
<reference evidence="2 3" key="1">
    <citation type="submission" date="2012-05" db="EMBL/GenBank/DDBJ databases">
        <authorList>
            <person name="Weinstock G."/>
            <person name="Sodergren E."/>
            <person name="Lobos E.A."/>
            <person name="Fulton L."/>
            <person name="Fulton R."/>
            <person name="Courtney L."/>
            <person name="Fronick C."/>
            <person name="O'Laughlin M."/>
            <person name="Godfrey J."/>
            <person name="Wilson R.M."/>
            <person name="Miner T."/>
            <person name="Farmer C."/>
            <person name="Delehaunty K."/>
            <person name="Cordes M."/>
            <person name="Minx P."/>
            <person name="Tomlinson C."/>
            <person name="Chen J."/>
            <person name="Wollam A."/>
            <person name="Pepin K.H."/>
            <person name="Bhonagiri V."/>
            <person name="Zhang X."/>
            <person name="Suruliraj S."/>
            <person name="Warren W."/>
            <person name="Mitreva M."/>
            <person name="Mardis E.R."/>
            <person name="Wilson R.K."/>
        </authorList>
    </citation>
    <scope>NUCLEOTIDE SEQUENCE [LARGE SCALE GENOMIC DNA]</scope>
    <source>
        <strain evidence="2 3">F0055</strain>
    </source>
</reference>
<keyword evidence="1" id="KW-1133">Transmembrane helix</keyword>
<feature type="transmembrane region" description="Helical" evidence="1">
    <location>
        <begin position="26"/>
        <end position="45"/>
    </location>
</feature>